<reference evidence="1" key="1">
    <citation type="submission" date="2025-08" db="UniProtKB">
        <authorList>
            <consortium name="Ensembl"/>
        </authorList>
    </citation>
    <scope>IDENTIFICATION</scope>
</reference>
<evidence type="ECO:0000313" key="1">
    <source>
        <dbReference type="Ensembl" id="ENSACIP00000001373.1"/>
    </source>
</evidence>
<reference evidence="1" key="2">
    <citation type="submission" date="2025-09" db="UniProtKB">
        <authorList>
            <consortium name="Ensembl"/>
        </authorList>
    </citation>
    <scope>IDENTIFICATION</scope>
</reference>
<sequence>MHGHTEVTTRPPLSFTSLGKVTGDVCAMAGFVKGREKRNVKQAEYWARGRYEHQMFELSSCLIVYSACTLKGERKAVLTISLAPFIPHKVWLRTGFWLSSSFTLLLLSHANTHHLSQSSVPPPTTI</sequence>
<proteinExistence type="predicted"/>
<dbReference type="Ensembl" id="ENSACIT00000001431.1">
    <property type="protein sequence ID" value="ENSACIP00000001373.1"/>
    <property type="gene ID" value="ENSACIG00000001148.1"/>
</dbReference>
<evidence type="ECO:0000313" key="2">
    <source>
        <dbReference type="Proteomes" id="UP000261340"/>
    </source>
</evidence>
<keyword evidence="2" id="KW-1185">Reference proteome</keyword>
<organism evidence="1 2">
    <name type="scientific">Amphilophus citrinellus</name>
    <name type="common">Midas cichlid</name>
    <name type="synonym">Cichlasoma citrinellum</name>
    <dbReference type="NCBI Taxonomy" id="61819"/>
    <lineage>
        <taxon>Eukaryota</taxon>
        <taxon>Metazoa</taxon>
        <taxon>Chordata</taxon>
        <taxon>Craniata</taxon>
        <taxon>Vertebrata</taxon>
        <taxon>Euteleostomi</taxon>
        <taxon>Actinopterygii</taxon>
        <taxon>Neopterygii</taxon>
        <taxon>Teleostei</taxon>
        <taxon>Neoteleostei</taxon>
        <taxon>Acanthomorphata</taxon>
        <taxon>Ovalentaria</taxon>
        <taxon>Cichlomorphae</taxon>
        <taxon>Cichliformes</taxon>
        <taxon>Cichlidae</taxon>
        <taxon>New World cichlids</taxon>
        <taxon>Cichlasomatinae</taxon>
        <taxon>Heroini</taxon>
        <taxon>Amphilophus</taxon>
    </lineage>
</organism>
<dbReference type="Proteomes" id="UP000261340">
    <property type="component" value="Unplaced"/>
</dbReference>
<accession>A0A3Q0QTA7</accession>
<name>A0A3Q0QTA7_AMPCI</name>
<dbReference type="AlphaFoldDB" id="A0A3Q0QTA7"/>
<protein>
    <submittedName>
        <fullName evidence="1">Uncharacterized protein</fullName>
    </submittedName>
</protein>